<organism evidence="2">
    <name type="scientific">marine sediment metagenome</name>
    <dbReference type="NCBI Taxonomy" id="412755"/>
    <lineage>
        <taxon>unclassified sequences</taxon>
        <taxon>metagenomes</taxon>
        <taxon>ecological metagenomes</taxon>
    </lineage>
</organism>
<keyword evidence="1" id="KW-0472">Membrane</keyword>
<sequence>LRIRVGIPPEGQAGEISSNPLAGVLSCVWCCSVWTAGGAYLVAEFVILWPVALVAAMGMAIMVHQHGDN</sequence>
<protein>
    <recommendedName>
        <fullName evidence="3">DUF1360 domain-containing protein</fullName>
    </recommendedName>
</protein>
<dbReference type="AlphaFoldDB" id="A0A0F9CU24"/>
<gene>
    <name evidence="2" type="ORF">LCGC14_2626510</name>
</gene>
<feature type="non-terminal residue" evidence="2">
    <location>
        <position position="1"/>
    </location>
</feature>
<comment type="caution">
    <text evidence="2">The sequence shown here is derived from an EMBL/GenBank/DDBJ whole genome shotgun (WGS) entry which is preliminary data.</text>
</comment>
<dbReference type="EMBL" id="LAZR01044946">
    <property type="protein sequence ID" value="KKL02400.1"/>
    <property type="molecule type" value="Genomic_DNA"/>
</dbReference>
<keyword evidence="1" id="KW-0812">Transmembrane</keyword>
<keyword evidence="1" id="KW-1133">Transmembrane helix</keyword>
<evidence type="ECO:0008006" key="3">
    <source>
        <dbReference type="Google" id="ProtNLM"/>
    </source>
</evidence>
<feature type="transmembrane region" description="Helical" evidence="1">
    <location>
        <begin position="47"/>
        <end position="64"/>
    </location>
</feature>
<reference evidence="2" key="1">
    <citation type="journal article" date="2015" name="Nature">
        <title>Complex archaea that bridge the gap between prokaryotes and eukaryotes.</title>
        <authorList>
            <person name="Spang A."/>
            <person name="Saw J.H."/>
            <person name="Jorgensen S.L."/>
            <person name="Zaremba-Niedzwiedzka K."/>
            <person name="Martijn J."/>
            <person name="Lind A.E."/>
            <person name="van Eijk R."/>
            <person name="Schleper C."/>
            <person name="Guy L."/>
            <person name="Ettema T.J."/>
        </authorList>
    </citation>
    <scope>NUCLEOTIDE SEQUENCE</scope>
</reference>
<name>A0A0F9CU24_9ZZZZ</name>
<evidence type="ECO:0000256" key="1">
    <source>
        <dbReference type="SAM" id="Phobius"/>
    </source>
</evidence>
<proteinExistence type="predicted"/>
<evidence type="ECO:0000313" key="2">
    <source>
        <dbReference type="EMBL" id="KKL02400.1"/>
    </source>
</evidence>
<accession>A0A0F9CU24</accession>